<protein>
    <recommendedName>
        <fullName evidence="5">DUF3040 domain-containing protein</fullName>
    </recommendedName>
</protein>
<accession>A0A8J3LSL8</accession>
<dbReference type="RefSeq" id="WP_168071868.1">
    <property type="nucleotide sequence ID" value="NZ_BAAAQJ010000003.1"/>
</dbReference>
<proteinExistence type="predicted"/>
<evidence type="ECO:0000313" key="4">
    <source>
        <dbReference type="Proteomes" id="UP000653674"/>
    </source>
</evidence>
<keyword evidence="4" id="KW-1185">Reference proteome</keyword>
<evidence type="ECO:0008006" key="5">
    <source>
        <dbReference type="Google" id="ProtNLM"/>
    </source>
</evidence>
<sequence>MSKERALRRAAREAEAQKARVRRERAARRRDALNRLRPRLPRRGRSGRLPSGLTRAERAAITVGALAAVTFVWLLVDGVSTRIALTILIALSASMLFVLTVNRRT</sequence>
<feature type="transmembrane region" description="Helical" evidence="2">
    <location>
        <begin position="58"/>
        <end position="76"/>
    </location>
</feature>
<dbReference type="Proteomes" id="UP000653674">
    <property type="component" value="Unassembled WGS sequence"/>
</dbReference>
<organism evidence="3 4">
    <name type="scientific">Planosporangium flavigriseum</name>
    <dbReference type="NCBI Taxonomy" id="373681"/>
    <lineage>
        <taxon>Bacteria</taxon>
        <taxon>Bacillati</taxon>
        <taxon>Actinomycetota</taxon>
        <taxon>Actinomycetes</taxon>
        <taxon>Micromonosporales</taxon>
        <taxon>Micromonosporaceae</taxon>
        <taxon>Planosporangium</taxon>
    </lineage>
</organism>
<dbReference type="AlphaFoldDB" id="A0A8J3LSL8"/>
<keyword evidence="2" id="KW-0472">Membrane</keyword>
<gene>
    <name evidence="3" type="ORF">Pfl04_08640</name>
</gene>
<reference evidence="3" key="1">
    <citation type="submission" date="2021-01" db="EMBL/GenBank/DDBJ databases">
        <title>Whole genome shotgun sequence of Planosporangium flavigriseum NBRC 105377.</title>
        <authorList>
            <person name="Komaki H."/>
            <person name="Tamura T."/>
        </authorList>
    </citation>
    <scope>NUCLEOTIDE SEQUENCE</scope>
    <source>
        <strain evidence="3">NBRC 105377</strain>
    </source>
</reference>
<feature type="compositionally biased region" description="Basic residues" evidence="1">
    <location>
        <begin position="36"/>
        <end position="46"/>
    </location>
</feature>
<evidence type="ECO:0000256" key="2">
    <source>
        <dbReference type="SAM" id="Phobius"/>
    </source>
</evidence>
<comment type="caution">
    <text evidence="3">The sequence shown here is derived from an EMBL/GenBank/DDBJ whole genome shotgun (WGS) entry which is preliminary data.</text>
</comment>
<name>A0A8J3LSL8_9ACTN</name>
<keyword evidence="2" id="KW-0812">Transmembrane</keyword>
<evidence type="ECO:0000313" key="3">
    <source>
        <dbReference type="EMBL" id="GIG72460.1"/>
    </source>
</evidence>
<feature type="region of interest" description="Disordered" evidence="1">
    <location>
        <begin position="32"/>
        <end position="51"/>
    </location>
</feature>
<keyword evidence="2" id="KW-1133">Transmembrane helix</keyword>
<feature type="transmembrane region" description="Helical" evidence="2">
    <location>
        <begin position="82"/>
        <end position="101"/>
    </location>
</feature>
<dbReference type="EMBL" id="BONU01000004">
    <property type="protein sequence ID" value="GIG72460.1"/>
    <property type="molecule type" value="Genomic_DNA"/>
</dbReference>
<evidence type="ECO:0000256" key="1">
    <source>
        <dbReference type="SAM" id="MobiDB-lite"/>
    </source>
</evidence>